<dbReference type="OrthoDB" id="8004488at2"/>
<sequence length="149" mass="16675">MIRVFFNIRLDETYLPERTGQWVEDEAEARDLARVVVRRLVAAHGSEQRLLNAELAVTVEGGAPLFDLSFFEALYVPVAPPDAEAQPLRRAEAVRPRARLARLRAALAPLRAEILAQSADLLVGVARLVALLRRREPNARFRLGFEPNA</sequence>
<evidence type="ECO:0000259" key="1">
    <source>
        <dbReference type="Pfam" id="PF21834"/>
    </source>
</evidence>
<organism evidence="2 3">
    <name type="scientific">Methylobacterium symbioticum</name>
    <dbReference type="NCBI Taxonomy" id="2584084"/>
    <lineage>
        <taxon>Bacteria</taxon>
        <taxon>Pseudomonadati</taxon>
        <taxon>Pseudomonadota</taxon>
        <taxon>Alphaproteobacteria</taxon>
        <taxon>Hyphomicrobiales</taxon>
        <taxon>Methylobacteriaceae</taxon>
        <taxon>Methylobacterium</taxon>
    </lineage>
</organism>
<feature type="domain" description="DUF6894" evidence="1">
    <location>
        <begin position="3"/>
        <end position="70"/>
    </location>
</feature>
<dbReference type="InterPro" id="IPR054189">
    <property type="entry name" value="DUF6894"/>
</dbReference>
<dbReference type="EMBL" id="CABFPH010000031">
    <property type="protein sequence ID" value="VUD71974.1"/>
    <property type="molecule type" value="Genomic_DNA"/>
</dbReference>
<dbReference type="RefSeq" id="WP_142583334.1">
    <property type="nucleotide sequence ID" value="NZ_CABFPH010000031.1"/>
</dbReference>
<accession>A0A509EEG7</accession>
<reference evidence="2 3" key="1">
    <citation type="submission" date="2019-06" db="EMBL/GenBank/DDBJ databases">
        <authorList>
            <person name="Rodrigo-Torres L."/>
            <person name="Arahal R. D."/>
            <person name="Lucena T."/>
        </authorList>
    </citation>
    <scope>NUCLEOTIDE SEQUENCE [LARGE SCALE GENOMIC DNA]</scope>
    <source>
        <strain evidence="2 3">SB0023/3</strain>
    </source>
</reference>
<keyword evidence="3" id="KW-1185">Reference proteome</keyword>
<evidence type="ECO:0000313" key="2">
    <source>
        <dbReference type="EMBL" id="VUD71974.1"/>
    </source>
</evidence>
<dbReference type="Proteomes" id="UP000410984">
    <property type="component" value="Unassembled WGS sequence"/>
</dbReference>
<proteinExistence type="predicted"/>
<gene>
    <name evidence="2" type="ORF">MET9862_02566</name>
</gene>
<protein>
    <recommendedName>
        <fullName evidence="1">DUF6894 domain-containing protein</fullName>
    </recommendedName>
</protein>
<name>A0A509EEG7_9HYPH</name>
<dbReference type="Pfam" id="PF21834">
    <property type="entry name" value="DUF6894"/>
    <property type="match status" value="1"/>
</dbReference>
<evidence type="ECO:0000313" key="3">
    <source>
        <dbReference type="Proteomes" id="UP000410984"/>
    </source>
</evidence>
<dbReference type="AlphaFoldDB" id="A0A509EEG7"/>